<dbReference type="AlphaFoldDB" id="A0A0N4VPM8"/>
<name>A0A0N4VPM8_ENTVE</name>
<organism evidence="4">
    <name type="scientific">Enterobius vermicularis</name>
    <name type="common">Human pinworm</name>
    <dbReference type="NCBI Taxonomy" id="51028"/>
    <lineage>
        <taxon>Eukaryota</taxon>
        <taxon>Metazoa</taxon>
        <taxon>Ecdysozoa</taxon>
        <taxon>Nematoda</taxon>
        <taxon>Chromadorea</taxon>
        <taxon>Rhabditida</taxon>
        <taxon>Spirurina</taxon>
        <taxon>Oxyuridomorpha</taxon>
        <taxon>Oxyuroidea</taxon>
        <taxon>Oxyuridae</taxon>
        <taxon>Enterobius</taxon>
    </lineage>
</organism>
<evidence type="ECO:0000313" key="3">
    <source>
        <dbReference type="Proteomes" id="UP000274131"/>
    </source>
</evidence>
<feature type="region of interest" description="Disordered" evidence="1">
    <location>
        <begin position="1"/>
        <end position="33"/>
    </location>
</feature>
<keyword evidence="3" id="KW-1185">Reference proteome</keyword>
<dbReference type="EMBL" id="UXUI01013517">
    <property type="protein sequence ID" value="VDD97373.1"/>
    <property type="molecule type" value="Genomic_DNA"/>
</dbReference>
<reference evidence="4" key="1">
    <citation type="submission" date="2017-02" db="UniProtKB">
        <authorList>
            <consortium name="WormBaseParasite"/>
        </authorList>
    </citation>
    <scope>IDENTIFICATION</scope>
</reference>
<feature type="compositionally biased region" description="Polar residues" evidence="1">
    <location>
        <begin position="1"/>
        <end position="10"/>
    </location>
</feature>
<evidence type="ECO:0000256" key="1">
    <source>
        <dbReference type="SAM" id="MobiDB-lite"/>
    </source>
</evidence>
<evidence type="ECO:0000313" key="2">
    <source>
        <dbReference type="EMBL" id="VDD97373.1"/>
    </source>
</evidence>
<accession>A0A0N4VPM8</accession>
<sequence length="77" mass="8008">MVSLMSTGSGLQAEGEEGKGGGRGGGKKRGLGGGDESATAFIGFPPFMTQFSFNSGKLKAFLYVIRLKLTVVLCFVD</sequence>
<evidence type="ECO:0000313" key="4">
    <source>
        <dbReference type="WBParaSite" id="EVEC_0001295701-mRNA-1"/>
    </source>
</evidence>
<reference evidence="2 3" key="2">
    <citation type="submission" date="2018-10" db="EMBL/GenBank/DDBJ databases">
        <authorList>
            <consortium name="Pathogen Informatics"/>
        </authorList>
    </citation>
    <scope>NUCLEOTIDE SEQUENCE [LARGE SCALE GENOMIC DNA]</scope>
</reference>
<dbReference type="WBParaSite" id="EVEC_0001295701-mRNA-1">
    <property type="protein sequence ID" value="EVEC_0001295701-mRNA-1"/>
    <property type="gene ID" value="EVEC_0001295701"/>
</dbReference>
<proteinExistence type="predicted"/>
<protein>
    <submittedName>
        <fullName evidence="2 4">Uncharacterized protein</fullName>
    </submittedName>
</protein>
<gene>
    <name evidence="2" type="ORF">EVEC_LOCUS12124</name>
</gene>
<dbReference type="Proteomes" id="UP000274131">
    <property type="component" value="Unassembled WGS sequence"/>
</dbReference>